<proteinExistence type="inferred from homology"/>
<keyword evidence="3" id="KW-0732">Signal</keyword>
<evidence type="ECO:0000259" key="4">
    <source>
        <dbReference type="Pfam" id="PF13407"/>
    </source>
</evidence>
<dbReference type="PANTHER" id="PTHR46847:SF1">
    <property type="entry name" value="D-ALLOSE-BINDING PERIPLASMIC PROTEIN-RELATED"/>
    <property type="match status" value="1"/>
</dbReference>
<dbReference type="Pfam" id="PF13407">
    <property type="entry name" value="Peripla_BP_4"/>
    <property type="match status" value="1"/>
</dbReference>
<feature type="domain" description="Periplasmic binding protein" evidence="4">
    <location>
        <begin position="27"/>
        <end position="277"/>
    </location>
</feature>
<dbReference type="KEGG" id="talb:FTW19_09550"/>
<comment type="similarity">
    <text evidence="2">Belongs to the bacterial solute-binding protein 2 family.</text>
</comment>
<dbReference type="InterPro" id="IPR028082">
    <property type="entry name" value="Peripla_BP_I"/>
</dbReference>
<dbReference type="Gene3D" id="3.40.50.2300">
    <property type="match status" value="2"/>
</dbReference>
<dbReference type="InterPro" id="IPR025997">
    <property type="entry name" value="SBP_2_dom"/>
</dbReference>
<reference evidence="5 6" key="1">
    <citation type="submission" date="2019-08" db="EMBL/GenBank/DDBJ databases">
        <title>Complete genome sequence of Terriglobus albidus strain ORNL.</title>
        <authorList>
            <person name="Podar M."/>
        </authorList>
    </citation>
    <scope>NUCLEOTIDE SEQUENCE [LARGE SCALE GENOMIC DNA]</scope>
    <source>
        <strain evidence="5 6">ORNL</strain>
    </source>
</reference>
<evidence type="ECO:0000256" key="3">
    <source>
        <dbReference type="ARBA" id="ARBA00022729"/>
    </source>
</evidence>
<dbReference type="EMBL" id="CP042806">
    <property type="protein sequence ID" value="QEE28220.1"/>
    <property type="molecule type" value="Genomic_DNA"/>
</dbReference>
<dbReference type="GO" id="GO:0030246">
    <property type="term" value="F:carbohydrate binding"/>
    <property type="evidence" value="ECO:0007669"/>
    <property type="project" value="UniProtKB-ARBA"/>
</dbReference>
<organism evidence="5 6">
    <name type="scientific">Terriglobus albidus</name>
    <dbReference type="NCBI Taxonomy" id="1592106"/>
    <lineage>
        <taxon>Bacteria</taxon>
        <taxon>Pseudomonadati</taxon>
        <taxon>Acidobacteriota</taxon>
        <taxon>Terriglobia</taxon>
        <taxon>Terriglobales</taxon>
        <taxon>Acidobacteriaceae</taxon>
        <taxon>Terriglobus</taxon>
    </lineage>
</organism>
<dbReference type="AlphaFoldDB" id="A0A5B9EBY8"/>
<dbReference type="PANTHER" id="PTHR46847">
    <property type="entry name" value="D-ALLOSE-BINDING PERIPLASMIC PROTEIN-RELATED"/>
    <property type="match status" value="1"/>
</dbReference>
<dbReference type="GO" id="GO:0030313">
    <property type="term" value="C:cell envelope"/>
    <property type="evidence" value="ECO:0007669"/>
    <property type="project" value="UniProtKB-SubCell"/>
</dbReference>
<gene>
    <name evidence="5" type="ORF">FTW19_09550</name>
</gene>
<keyword evidence="6" id="KW-1185">Reference proteome</keyword>
<dbReference type="Proteomes" id="UP000321820">
    <property type="component" value="Chromosome"/>
</dbReference>
<accession>A0A5B9EBY8</accession>
<evidence type="ECO:0000313" key="6">
    <source>
        <dbReference type="Proteomes" id="UP000321820"/>
    </source>
</evidence>
<evidence type="ECO:0000313" key="5">
    <source>
        <dbReference type="EMBL" id="QEE28220.1"/>
    </source>
</evidence>
<sequence length="309" mass="32892">MKLVPLFLAGAIALSGCHREELSKPLIAIIVPSQDNPYFKAEGDAAAARAQQLGYRTRIDAHNDDAYRQDNLIDAAIASGAKAIVLDNAGSESSISAVRRAKAEGIAVFLIDREIQVTGVANAQIIADNHQGSRIVAEEFARATKEGEYAELLGRESDTNAQIRTKGFHEILDTAPQLKLVAAQSANWSQAEAFQKTETILQAHAKLAGIIAGNDTMALGAAAAVKSSGRKGIVVTGFDGSPDAATAIRSGELQATSLQPAVVISRLAVDEADRFLKTGSTGKLEKQIIPCDLVTRANVDDYRDFEKIR</sequence>
<dbReference type="PROSITE" id="PS51257">
    <property type="entry name" value="PROKAR_LIPOPROTEIN"/>
    <property type="match status" value="1"/>
</dbReference>
<dbReference type="RefSeq" id="WP_147647410.1">
    <property type="nucleotide sequence ID" value="NZ_CP042806.1"/>
</dbReference>
<dbReference type="SUPFAM" id="SSF53822">
    <property type="entry name" value="Periplasmic binding protein-like I"/>
    <property type="match status" value="1"/>
</dbReference>
<protein>
    <submittedName>
        <fullName evidence="5">Substrate-binding domain-containing protein</fullName>
    </submittedName>
</protein>
<evidence type="ECO:0000256" key="1">
    <source>
        <dbReference type="ARBA" id="ARBA00004196"/>
    </source>
</evidence>
<name>A0A5B9EBY8_9BACT</name>
<comment type="subcellular location">
    <subcellularLocation>
        <location evidence="1">Cell envelope</location>
    </subcellularLocation>
</comment>
<dbReference type="CDD" id="cd19967">
    <property type="entry name" value="PBP1_TmRBP-like"/>
    <property type="match status" value="1"/>
</dbReference>
<evidence type="ECO:0000256" key="2">
    <source>
        <dbReference type="ARBA" id="ARBA00007639"/>
    </source>
</evidence>
<dbReference type="OrthoDB" id="9769193at2"/>